<accession>A0A7C3WSA8</accession>
<keyword evidence="1" id="KW-1133">Transmembrane helix</keyword>
<name>A0A7C3WSA8_9BACT</name>
<proteinExistence type="predicted"/>
<comment type="caution">
    <text evidence="2">The sequence shown here is derived from an EMBL/GenBank/DDBJ whole genome shotgun (WGS) entry which is preliminary data.</text>
</comment>
<feature type="transmembrane region" description="Helical" evidence="1">
    <location>
        <begin position="57"/>
        <end position="78"/>
    </location>
</feature>
<evidence type="ECO:0000256" key="1">
    <source>
        <dbReference type="SAM" id="Phobius"/>
    </source>
</evidence>
<gene>
    <name evidence="2" type="ORF">ENV62_08385</name>
</gene>
<evidence type="ECO:0000313" key="2">
    <source>
        <dbReference type="EMBL" id="HGB15235.1"/>
    </source>
</evidence>
<sequence length="141" mass="16444">MIVLLASSSANLATLFEWETQGSYVHQFAHLLLLGAVLFFIREMYQAGLQTTRGFRRLIWACWLLALWNLEAVIGHTIDWSLRNPLILGEGLSRRLVMENLSTWIFYIHRFSHFLLLPPAFYLLYRGLQIMAQEFKAGRRS</sequence>
<feature type="transmembrane region" description="Helical" evidence="1">
    <location>
        <begin position="104"/>
        <end position="125"/>
    </location>
</feature>
<keyword evidence="1" id="KW-0812">Transmembrane</keyword>
<dbReference type="EMBL" id="DTHB01000053">
    <property type="protein sequence ID" value="HGB15235.1"/>
    <property type="molecule type" value="Genomic_DNA"/>
</dbReference>
<reference evidence="2" key="1">
    <citation type="journal article" date="2020" name="mSystems">
        <title>Genome- and Community-Level Interaction Insights into Carbon Utilization and Element Cycling Functions of Hydrothermarchaeota in Hydrothermal Sediment.</title>
        <authorList>
            <person name="Zhou Z."/>
            <person name="Liu Y."/>
            <person name="Xu W."/>
            <person name="Pan J."/>
            <person name="Luo Z.H."/>
            <person name="Li M."/>
        </authorList>
    </citation>
    <scope>NUCLEOTIDE SEQUENCE [LARGE SCALE GENOMIC DNA]</scope>
    <source>
        <strain evidence="2">SpSt-776</strain>
    </source>
</reference>
<keyword evidence="1" id="KW-0472">Membrane</keyword>
<feature type="transmembrane region" description="Helical" evidence="1">
    <location>
        <begin position="28"/>
        <end position="45"/>
    </location>
</feature>
<protein>
    <submittedName>
        <fullName evidence="2">Uncharacterized protein</fullName>
    </submittedName>
</protein>
<dbReference type="AlphaFoldDB" id="A0A7C3WSA8"/>
<organism evidence="2">
    <name type="scientific">Desulfobacca acetoxidans</name>
    <dbReference type="NCBI Taxonomy" id="60893"/>
    <lineage>
        <taxon>Bacteria</taxon>
        <taxon>Pseudomonadati</taxon>
        <taxon>Thermodesulfobacteriota</taxon>
        <taxon>Desulfobaccia</taxon>
        <taxon>Desulfobaccales</taxon>
        <taxon>Desulfobaccaceae</taxon>
        <taxon>Desulfobacca</taxon>
    </lineage>
</organism>